<evidence type="ECO:0000313" key="2">
    <source>
        <dbReference type="EMBL" id="AEB13720.1"/>
    </source>
</evidence>
<accession>F2NXA7</accession>
<reference evidence="3" key="2">
    <citation type="submission" date="2011-04" db="EMBL/GenBank/DDBJ databases">
        <title>The complete genome of chromosome of Treponema succinifaciens DSM 2489.</title>
        <authorList>
            <person name="Lucas S."/>
            <person name="Copeland A."/>
            <person name="Lapidus A."/>
            <person name="Bruce D."/>
            <person name="Goodwin L."/>
            <person name="Pitluck S."/>
            <person name="Peters L."/>
            <person name="Kyrpides N."/>
            <person name="Mavromatis K."/>
            <person name="Ivanova N."/>
            <person name="Ovchinnikova G."/>
            <person name="Teshima H."/>
            <person name="Detter J.C."/>
            <person name="Tapia R."/>
            <person name="Han C."/>
            <person name="Land M."/>
            <person name="Hauser L."/>
            <person name="Markowitz V."/>
            <person name="Cheng J.-F."/>
            <person name="Hugenholtz P."/>
            <person name="Woyke T."/>
            <person name="Wu D."/>
            <person name="Gronow S."/>
            <person name="Wellnitz S."/>
            <person name="Brambilla E."/>
            <person name="Klenk H.-P."/>
            <person name="Eisen J.A."/>
        </authorList>
    </citation>
    <scope>NUCLEOTIDE SEQUENCE [LARGE SCALE GENOMIC DNA]</scope>
    <source>
        <strain evidence="3">ATCC 33096 / DSM 2489 / 6091</strain>
    </source>
</reference>
<evidence type="ECO:0000256" key="1">
    <source>
        <dbReference type="SAM" id="MobiDB-lite"/>
    </source>
</evidence>
<feature type="region of interest" description="Disordered" evidence="1">
    <location>
        <begin position="183"/>
        <end position="211"/>
    </location>
</feature>
<dbReference type="KEGG" id="tsu:Tresu_0790"/>
<proteinExistence type="predicted"/>
<protein>
    <submittedName>
        <fullName evidence="2">Uncharacterized protein</fullName>
    </submittedName>
</protein>
<dbReference type="EMBL" id="CP002631">
    <property type="protein sequence ID" value="AEB13720.1"/>
    <property type="molecule type" value="Genomic_DNA"/>
</dbReference>
<gene>
    <name evidence="2" type="ordered locus">Tresu_0790</name>
</gene>
<organism evidence="2 3">
    <name type="scientific">Treponema succinifaciens (strain ATCC 33096 / DSM 2489 / 6091)</name>
    <dbReference type="NCBI Taxonomy" id="869209"/>
    <lineage>
        <taxon>Bacteria</taxon>
        <taxon>Pseudomonadati</taxon>
        <taxon>Spirochaetota</taxon>
        <taxon>Spirochaetia</taxon>
        <taxon>Spirochaetales</taxon>
        <taxon>Treponemataceae</taxon>
        <taxon>Treponema</taxon>
    </lineage>
</organism>
<dbReference type="Proteomes" id="UP000006852">
    <property type="component" value="Chromosome"/>
</dbReference>
<dbReference type="GeneID" id="302997969"/>
<name>F2NXA7_TRES6</name>
<evidence type="ECO:0000313" key="3">
    <source>
        <dbReference type="Proteomes" id="UP000006852"/>
    </source>
</evidence>
<dbReference type="HOGENOM" id="CLU_1304421_0_0_12"/>
<dbReference type="STRING" id="869209.Tresu_0790"/>
<keyword evidence="3" id="KW-1185">Reference proteome</keyword>
<sequence>MELLKEFEFEKIQLLVDDKNNVRDFNILDLRDNEVYTLEDLIGAKIKIKTYSIIESDHKFWEGHYLILYSENGNEFKIDLFRFRRDITAKKVETTLTNLFDEFVANADILCIGEEMSVDEEKQTIRDTVEEKESWWYFKKGSDGRFYFCSGPREDENSADDFDSAVIKYLNEKESTAQHNFRMTVDKGGCPDPDPRKSLNEIFNKKRKSKK</sequence>
<reference evidence="2 3" key="1">
    <citation type="journal article" date="2011" name="Stand. Genomic Sci.">
        <title>Complete genome sequence of Treponema succinifaciens type strain (6091).</title>
        <authorList>
            <person name="Han C."/>
            <person name="Gronow S."/>
            <person name="Teshima H."/>
            <person name="Lapidus A."/>
            <person name="Nolan M."/>
            <person name="Lucas S."/>
            <person name="Hammon N."/>
            <person name="Deshpande S."/>
            <person name="Cheng J.F."/>
            <person name="Zeytun A."/>
            <person name="Tapia R."/>
            <person name="Goodwin L."/>
            <person name="Pitluck S."/>
            <person name="Liolios K."/>
            <person name="Pagani I."/>
            <person name="Ivanova N."/>
            <person name="Mavromatis K."/>
            <person name="Mikhailova N."/>
            <person name="Huntemann M."/>
            <person name="Pati A."/>
            <person name="Chen A."/>
            <person name="Palaniappan K."/>
            <person name="Land M."/>
            <person name="Hauser L."/>
            <person name="Brambilla E.M."/>
            <person name="Rohde M."/>
            <person name="Goker M."/>
            <person name="Woyke T."/>
            <person name="Bristow J."/>
            <person name="Eisen J.A."/>
            <person name="Markowitz V."/>
            <person name="Hugenholtz P."/>
            <person name="Kyrpides N.C."/>
            <person name="Klenk H.P."/>
            <person name="Detter J.C."/>
        </authorList>
    </citation>
    <scope>NUCLEOTIDE SEQUENCE [LARGE SCALE GENOMIC DNA]</scope>
    <source>
        <strain evidence="3">ATCC 33096 / DSM 2489 / 6091</strain>
    </source>
</reference>
<dbReference type="AlphaFoldDB" id="F2NXA7"/>
<dbReference type="RefSeq" id="WP_013701015.1">
    <property type="nucleotide sequence ID" value="NC_015385.1"/>
</dbReference>